<proteinExistence type="predicted"/>
<dbReference type="KEGG" id="hmd:CTT34_10170"/>
<name>A0A857GL44_9GAMM</name>
<dbReference type="AlphaFoldDB" id="A0A857GL44"/>
<dbReference type="EMBL" id="CP024621">
    <property type="protein sequence ID" value="QHD50028.1"/>
    <property type="molecule type" value="Genomic_DNA"/>
</dbReference>
<protein>
    <recommendedName>
        <fullName evidence="1">Bacteriophage T5 Orf172 DNA-binding domain-containing protein</fullName>
    </recommendedName>
</protein>
<dbReference type="Proteomes" id="UP000463949">
    <property type="component" value="Chromosome"/>
</dbReference>
<evidence type="ECO:0000259" key="1">
    <source>
        <dbReference type="SMART" id="SM00974"/>
    </source>
</evidence>
<dbReference type="RefSeq" id="WP_159342341.1">
    <property type="nucleotide sequence ID" value="NZ_CP024621.1"/>
</dbReference>
<reference evidence="2 3" key="1">
    <citation type="submission" date="2017-10" db="EMBL/GenBank/DDBJ databases">
        <title>Coral associated bacteria.</title>
        <authorList>
            <person name="Wang X."/>
        </authorList>
    </citation>
    <scope>NUCLEOTIDE SEQUENCE [LARGE SCALE GENOMIC DNA]</scope>
    <source>
        <strain evidence="2 3">SCSIO 43005</strain>
    </source>
</reference>
<accession>A0A857GL44</accession>
<sequence length="153" mass="16870">MATEYGFVYVLANPAMPGLYKIGFTTQSVQVRISELSRGTSVPAAFYKVLDITTYNPAAVERDVHLFLRNSRSNARREFFQFTSDTEAAASVLVAAGQSRFYQPVTDNRAGDALHAIPEPVVQMTYEEIERRKTEGKVAIKSLMAILDGGSAQ</sequence>
<organism evidence="2 3">
    <name type="scientific">Vreelandella aquamarina</name>
    <dbReference type="NCBI Taxonomy" id="77097"/>
    <lineage>
        <taxon>Bacteria</taxon>
        <taxon>Pseudomonadati</taxon>
        <taxon>Pseudomonadota</taxon>
        <taxon>Gammaproteobacteria</taxon>
        <taxon>Oceanospirillales</taxon>
        <taxon>Halomonadaceae</taxon>
        <taxon>Vreelandella</taxon>
    </lineage>
</organism>
<dbReference type="InterPro" id="IPR018306">
    <property type="entry name" value="Phage_T5_Orf172_DNA-bd"/>
</dbReference>
<dbReference type="Pfam" id="PF10544">
    <property type="entry name" value="T5orf172"/>
    <property type="match status" value="1"/>
</dbReference>
<dbReference type="SMART" id="SM00974">
    <property type="entry name" value="T5orf172"/>
    <property type="match status" value="1"/>
</dbReference>
<feature type="domain" description="Bacteriophage T5 Orf172 DNA-binding" evidence="1">
    <location>
        <begin position="14"/>
        <end position="95"/>
    </location>
</feature>
<evidence type="ECO:0000313" key="3">
    <source>
        <dbReference type="Proteomes" id="UP000463949"/>
    </source>
</evidence>
<gene>
    <name evidence="2" type="ORF">CTT34_10170</name>
</gene>
<evidence type="ECO:0000313" key="2">
    <source>
        <dbReference type="EMBL" id="QHD50028.1"/>
    </source>
</evidence>
<dbReference type="OrthoDB" id="8265034at2"/>